<dbReference type="Proteomes" id="UP001159363">
    <property type="component" value="Chromosome 10"/>
</dbReference>
<keyword evidence="2" id="KW-1185">Reference proteome</keyword>
<evidence type="ECO:0000313" key="2">
    <source>
        <dbReference type="Proteomes" id="UP001159363"/>
    </source>
</evidence>
<evidence type="ECO:0000313" key="1">
    <source>
        <dbReference type="EMBL" id="KAJ8873142.1"/>
    </source>
</evidence>
<gene>
    <name evidence="1" type="ORF">PR048_026759</name>
</gene>
<accession>A0ABQ9GMA6</accession>
<protein>
    <submittedName>
        <fullName evidence="1">Uncharacterized protein</fullName>
    </submittedName>
</protein>
<proteinExistence type="predicted"/>
<dbReference type="EMBL" id="JARBHB010000011">
    <property type="protein sequence ID" value="KAJ8873142.1"/>
    <property type="molecule type" value="Genomic_DNA"/>
</dbReference>
<name>A0ABQ9GMA6_9NEOP</name>
<comment type="caution">
    <text evidence="1">The sequence shown here is derived from an EMBL/GenBank/DDBJ whole genome shotgun (WGS) entry which is preliminary data.</text>
</comment>
<reference evidence="1 2" key="1">
    <citation type="submission" date="2023-02" db="EMBL/GenBank/DDBJ databases">
        <title>LHISI_Scaffold_Assembly.</title>
        <authorList>
            <person name="Stuart O.P."/>
            <person name="Cleave R."/>
            <person name="Magrath M.J.L."/>
            <person name="Mikheyev A.S."/>
        </authorList>
    </citation>
    <scope>NUCLEOTIDE SEQUENCE [LARGE SCALE GENOMIC DNA]</scope>
    <source>
        <strain evidence="1">Daus_M_001</strain>
        <tissue evidence="1">Leg muscle</tissue>
    </source>
</reference>
<sequence>MSFLQKLNALELLNLIHSRDLVEAFPNVCVALRIYITLPTSVGYLRSNMTQERLVKIAILSIESDQANFMNYEHAIDLFA</sequence>
<organism evidence="1 2">
    <name type="scientific">Dryococelus australis</name>
    <dbReference type="NCBI Taxonomy" id="614101"/>
    <lineage>
        <taxon>Eukaryota</taxon>
        <taxon>Metazoa</taxon>
        <taxon>Ecdysozoa</taxon>
        <taxon>Arthropoda</taxon>
        <taxon>Hexapoda</taxon>
        <taxon>Insecta</taxon>
        <taxon>Pterygota</taxon>
        <taxon>Neoptera</taxon>
        <taxon>Polyneoptera</taxon>
        <taxon>Phasmatodea</taxon>
        <taxon>Verophasmatodea</taxon>
        <taxon>Anareolatae</taxon>
        <taxon>Phasmatidae</taxon>
        <taxon>Eurycanthinae</taxon>
        <taxon>Dryococelus</taxon>
    </lineage>
</organism>